<dbReference type="PROSITE" id="PS51375">
    <property type="entry name" value="PPR"/>
    <property type="match status" value="2"/>
</dbReference>
<gene>
    <name evidence="4" type="ORF">POPTR_007G065900</name>
</gene>
<dbReference type="Pfam" id="PF12854">
    <property type="entry name" value="PPR_1"/>
    <property type="match status" value="1"/>
</dbReference>
<proteinExistence type="inferred from homology"/>
<name>A0A2K1ZQB0_POPTR</name>
<evidence type="ECO:0008006" key="6">
    <source>
        <dbReference type="Google" id="ProtNLM"/>
    </source>
</evidence>
<reference evidence="4 5" key="1">
    <citation type="journal article" date="2006" name="Science">
        <title>The genome of black cottonwood, Populus trichocarpa (Torr. &amp; Gray).</title>
        <authorList>
            <person name="Tuskan G.A."/>
            <person name="Difazio S."/>
            <person name="Jansson S."/>
            <person name="Bohlmann J."/>
            <person name="Grigoriev I."/>
            <person name="Hellsten U."/>
            <person name="Putnam N."/>
            <person name="Ralph S."/>
            <person name="Rombauts S."/>
            <person name="Salamov A."/>
            <person name="Schein J."/>
            <person name="Sterck L."/>
            <person name="Aerts A."/>
            <person name="Bhalerao R.R."/>
            <person name="Bhalerao R.P."/>
            <person name="Blaudez D."/>
            <person name="Boerjan W."/>
            <person name="Brun A."/>
            <person name="Brunner A."/>
            <person name="Busov V."/>
            <person name="Campbell M."/>
            <person name="Carlson J."/>
            <person name="Chalot M."/>
            <person name="Chapman J."/>
            <person name="Chen G.L."/>
            <person name="Cooper D."/>
            <person name="Coutinho P.M."/>
            <person name="Couturier J."/>
            <person name="Covert S."/>
            <person name="Cronk Q."/>
            <person name="Cunningham R."/>
            <person name="Davis J."/>
            <person name="Degroeve S."/>
            <person name="Dejardin A."/>
            <person name="Depamphilis C."/>
            <person name="Detter J."/>
            <person name="Dirks B."/>
            <person name="Dubchak I."/>
            <person name="Duplessis S."/>
            <person name="Ehlting J."/>
            <person name="Ellis B."/>
            <person name="Gendler K."/>
            <person name="Goodstein D."/>
            <person name="Gribskov M."/>
            <person name="Grimwood J."/>
            <person name="Groover A."/>
            <person name="Gunter L."/>
            <person name="Hamberger B."/>
            <person name="Heinze B."/>
            <person name="Helariutta Y."/>
            <person name="Henrissat B."/>
            <person name="Holligan D."/>
            <person name="Holt R."/>
            <person name="Huang W."/>
            <person name="Islam-Faridi N."/>
            <person name="Jones S."/>
            <person name="Jones-Rhoades M."/>
            <person name="Jorgensen R."/>
            <person name="Joshi C."/>
            <person name="Kangasjarvi J."/>
            <person name="Karlsson J."/>
            <person name="Kelleher C."/>
            <person name="Kirkpatrick R."/>
            <person name="Kirst M."/>
            <person name="Kohler A."/>
            <person name="Kalluri U."/>
            <person name="Larimer F."/>
            <person name="Leebens-Mack J."/>
            <person name="Leple J.C."/>
            <person name="Locascio P."/>
            <person name="Lou Y."/>
            <person name="Lucas S."/>
            <person name="Martin F."/>
            <person name="Montanini B."/>
            <person name="Napoli C."/>
            <person name="Nelson D.R."/>
            <person name="Nelson C."/>
            <person name="Nieminen K."/>
            <person name="Nilsson O."/>
            <person name="Pereda V."/>
            <person name="Peter G."/>
            <person name="Philippe R."/>
            <person name="Pilate G."/>
            <person name="Poliakov A."/>
            <person name="Razumovskaya J."/>
            <person name="Richardson P."/>
            <person name="Rinaldi C."/>
            <person name="Ritland K."/>
            <person name="Rouze P."/>
            <person name="Ryaboy D."/>
            <person name="Schmutz J."/>
            <person name="Schrader J."/>
            <person name="Segerman B."/>
            <person name="Shin H."/>
            <person name="Siddiqui A."/>
            <person name="Sterky F."/>
            <person name="Terry A."/>
            <person name="Tsai C.J."/>
            <person name="Uberbacher E."/>
            <person name="Unneberg P."/>
            <person name="Vahala J."/>
            <person name="Wall K."/>
            <person name="Wessler S."/>
            <person name="Yang G."/>
            <person name="Yin T."/>
            <person name="Douglas C."/>
            <person name="Marra M."/>
            <person name="Sandberg G."/>
            <person name="Van de Peer Y."/>
            <person name="Rokhsar D."/>
        </authorList>
    </citation>
    <scope>NUCLEOTIDE SEQUENCE [LARGE SCALE GENOMIC DNA]</scope>
    <source>
        <strain evidence="5">cv. Nisqually</strain>
    </source>
</reference>
<protein>
    <recommendedName>
        <fullName evidence="6">Pentatricopeptide repeat-containing protein</fullName>
    </recommendedName>
</protein>
<keyword evidence="5" id="KW-1185">Reference proteome</keyword>
<dbReference type="InterPro" id="IPR050872">
    <property type="entry name" value="PPR_P_subfamily"/>
</dbReference>
<dbReference type="AlphaFoldDB" id="A0A2K1ZQB0"/>
<dbReference type="Pfam" id="PF13041">
    <property type="entry name" value="PPR_2"/>
    <property type="match status" value="1"/>
</dbReference>
<sequence>MTGRGAEPDVVTYNSLMDGYCLTRQVLEARKILDLSYSYNTLISSSCQAGRPWTAQQHFMNICASGHTPAAITYSTLLDGFCKHRVFDGALTLFEEIKMEEDGCRPDGHNYNLIIQIFLLHKDLSTTTKPIHEMVDRGLTVMMFNKSKYVQGTYVGI</sequence>
<accession>A0A2K1ZQB0</accession>
<comment type="similarity">
    <text evidence="1">Belongs to the PPR family. P subfamily.</text>
</comment>
<dbReference type="Proteomes" id="UP000006729">
    <property type="component" value="Chromosome 7"/>
</dbReference>
<evidence type="ECO:0000256" key="2">
    <source>
        <dbReference type="ARBA" id="ARBA00022737"/>
    </source>
</evidence>
<feature type="repeat" description="PPR" evidence="3">
    <location>
        <begin position="9"/>
        <end position="43"/>
    </location>
</feature>
<evidence type="ECO:0000313" key="4">
    <source>
        <dbReference type="EMBL" id="PNT27462.1"/>
    </source>
</evidence>
<dbReference type="InterPro" id="IPR002885">
    <property type="entry name" value="PPR_rpt"/>
</dbReference>
<dbReference type="Gene3D" id="1.25.40.10">
    <property type="entry name" value="Tetratricopeptide repeat domain"/>
    <property type="match status" value="2"/>
</dbReference>
<evidence type="ECO:0000313" key="5">
    <source>
        <dbReference type="Proteomes" id="UP000006729"/>
    </source>
</evidence>
<keyword evidence="2" id="KW-0677">Repeat</keyword>
<evidence type="ECO:0000256" key="1">
    <source>
        <dbReference type="ARBA" id="ARBA00007626"/>
    </source>
</evidence>
<dbReference type="InParanoid" id="A0A2K1ZQB0"/>
<evidence type="ECO:0000256" key="3">
    <source>
        <dbReference type="PROSITE-ProRule" id="PRU00708"/>
    </source>
</evidence>
<dbReference type="NCBIfam" id="TIGR00756">
    <property type="entry name" value="PPR"/>
    <property type="match status" value="2"/>
</dbReference>
<dbReference type="InterPro" id="IPR011990">
    <property type="entry name" value="TPR-like_helical_dom_sf"/>
</dbReference>
<dbReference type="STRING" id="3694.A0A2K1ZQB0"/>
<dbReference type="EMBL" id="CM009296">
    <property type="protein sequence ID" value="PNT27462.1"/>
    <property type="molecule type" value="Genomic_DNA"/>
</dbReference>
<feature type="repeat" description="PPR" evidence="3">
    <location>
        <begin position="70"/>
        <end position="106"/>
    </location>
</feature>
<dbReference type="PANTHER" id="PTHR46128:SF358">
    <property type="entry name" value="TETRATRICOPEPTIDE REPEAT (TPR)-LIKE SUPERFAMILY PROTEIN"/>
    <property type="match status" value="1"/>
</dbReference>
<dbReference type="PANTHER" id="PTHR46128">
    <property type="entry name" value="MITOCHONDRIAL GROUP I INTRON SPLICING FACTOR CCM1"/>
    <property type="match status" value="1"/>
</dbReference>
<organism evidence="4 5">
    <name type="scientific">Populus trichocarpa</name>
    <name type="common">Western balsam poplar</name>
    <name type="synonym">Populus balsamifera subsp. trichocarpa</name>
    <dbReference type="NCBI Taxonomy" id="3694"/>
    <lineage>
        <taxon>Eukaryota</taxon>
        <taxon>Viridiplantae</taxon>
        <taxon>Streptophyta</taxon>
        <taxon>Embryophyta</taxon>
        <taxon>Tracheophyta</taxon>
        <taxon>Spermatophyta</taxon>
        <taxon>Magnoliopsida</taxon>
        <taxon>eudicotyledons</taxon>
        <taxon>Gunneridae</taxon>
        <taxon>Pentapetalae</taxon>
        <taxon>rosids</taxon>
        <taxon>fabids</taxon>
        <taxon>Malpighiales</taxon>
        <taxon>Salicaceae</taxon>
        <taxon>Saliceae</taxon>
        <taxon>Populus</taxon>
    </lineage>
</organism>